<evidence type="ECO:0000313" key="4">
    <source>
        <dbReference type="EMBL" id="OGY26712.1"/>
    </source>
</evidence>
<evidence type="ECO:0000256" key="2">
    <source>
        <dbReference type="PIRSR" id="PIRSR000390-2"/>
    </source>
</evidence>
<dbReference type="InterPro" id="IPR015422">
    <property type="entry name" value="PyrdxlP-dep_Trfase_small"/>
</dbReference>
<reference evidence="4 5" key="1">
    <citation type="journal article" date="2016" name="Nat. Commun.">
        <title>Thousands of microbial genomes shed light on interconnected biogeochemical processes in an aquifer system.</title>
        <authorList>
            <person name="Anantharaman K."/>
            <person name="Brown C.T."/>
            <person name="Hug L.A."/>
            <person name="Sharon I."/>
            <person name="Castelle C.J."/>
            <person name="Probst A.J."/>
            <person name="Thomas B.C."/>
            <person name="Singh A."/>
            <person name="Wilkins M.J."/>
            <person name="Karaoz U."/>
            <person name="Brodie E.L."/>
            <person name="Williams K.H."/>
            <person name="Hubbard S.S."/>
            <person name="Banfield J.F."/>
        </authorList>
    </citation>
    <scope>NUCLEOTIDE SEQUENCE [LARGE SCALE GENOMIC DNA]</scope>
</reference>
<comment type="similarity">
    <text evidence="3">Belongs to the DegT/DnrJ/EryC1 family.</text>
</comment>
<dbReference type="Gene3D" id="3.40.640.10">
    <property type="entry name" value="Type I PLP-dependent aspartate aminotransferase-like (Major domain)"/>
    <property type="match status" value="1"/>
</dbReference>
<dbReference type="PANTHER" id="PTHR30244">
    <property type="entry name" value="TRANSAMINASE"/>
    <property type="match status" value="1"/>
</dbReference>
<organism evidence="4 5">
    <name type="scientific">Candidatus Woykebacteria bacterium RBG_16_43_9</name>
    <dbReference type="NCBI Taxonomy" id="1802596"/>
    <lineage>
        <taxon>Bacteria</taxon>
        <taxon>Candidatus Woykeibacteriota</taxon>
    </lineage>
</organism>
<dbReference type="InterPro" id="IPR000653">
    <property type="entry name" value="DegT/StrS_aminotransferase"/>
</dbReference>
<dbReference type="EMBL" id="MHCS01000013">
    <property type="protein sequence ID" value="OGY26712.1"/>
    <property type="molecule type" value="Genomic_DNA"/>
</dbReference>
<protein>
    <recommendedName>
        <fullName evidence="6">DegT/DnrJ/EryC1/StrS aminotransferase</fullName>
    </recommendedName>
</protein>
<accession>A0A1G1WG81</accession>
<comment type="caution">
    <text evidence="4">The sequence shown here is derived from an EMBL/GenBank/DDBJ whole genome shotgun (WGS) entry which is preliminary data.</text>
</comment>
<sequence>MAKSRIVKTIFRNIFRPHADSALEPVEQLKEALEKYFALRVFPVNSGRSGLYLILKSAGIGKGDEVIIQAYTCNAVPNPIIWTGAKPVYADINPETLNVDPNEVEKKITDKTKAIILQHTFGRPGSIQELSDLARKHDLLLIEDCAHALGAKYNGKKLGTFGDAAILSFGREKVISSLTGGAILMRNSNLIKPILNNVSQLPPMTIKRTSQEFLNFFAWRLLLRRIYFNETGHKFIRRLNNYDFFNVVTAEKEKVGERPAWYPAAMPSVLASVALEEFEQLDKYNKARGEIAQYYYENIQNSDFRLLPSHEGIYLRVVALHKKALQVLAEARKRKYWFGNWYNAPIYPNGVNEEKLGYIRGTCPNAELAAEQTINLPNYLGMGLEEVKEVVEFVNNFE</sequence>
<dbReference type="PIRSF" id="PIRSF000390">
    <property type="entry name" value="PLP_StrS"/>
    <property type="match status" value="1"/>
</dbReference>
<keyword evidence="2 3" id="KW-0663">Pyridoxal phosphate</keyword>
<evidence type="ECO:0008006" key="6">
    <source>
        <dbReference type="Google" id="ProtNLM"/>
    </source>
</evidence>
<dbReference type="STRING" id="1802596.A2Z11_04330"/>
<dbReference type="GO" id="GO:0000271">
    <property type="term" value="P:polysaccharide biosynthetic process"/>
    <property type="evidence" value="ECO:0007669"/>
    <property type="project" value="TreeGrafter"/>
</dbReference>
<feature type="active site" description="Proton acceptor" evidence="1">
    <location>
        <position position="173"/>
    </location>
</feature>
<dbReference type="SUPFAM" id="SSF53383">
    <property type="entry name" value="PLP-dependent transferases"/>
    <property type="match status" value="1"/>
</dbReference>
<dbReference type="InterPro" id="IPR015421">
    <property type="entry name" value="PyrdxlP-dep_Trfase_major"/>
</dbReference>
<dbReference type="PANTHER" id="PTHR30244:SF34">
    <property type="entry name" value="DTDP-4-AMINO-4,6-DIDEOXYGALACTOSE TRANSAMINASE"/>
    <property type="match status" value="1"/>
</dbReference>
<evidence type="ECO:0000256" key="1">
    <source>
        <dbReference type="PIRSR" id="PIRSR000390-1"/>
    </source>
</evidence>
<dbReference type="Gene3D" id="3.90.1150.10">
    <property type="entry name" value="Aspartate Aminotransferase, domain 1"/>
    <property type="match status" value="1"/>
</dbReference>
<evidence type="ECO:0000256" key="3">
    <source>
        <dbReference type="RuleBase" id="RU004508"/>
    </source>
</evidence>
<gene>
    <name evidence="4" type="ORF">A2Z11_04330</name>
</gene>
<dbReference type="AlphaFoldDB" id="A0A1G1WG81"/>
<evidence type="ECO:0000313" key="5">
    <source>
        <dbReference type="Proteomes" id="UP000176389"/>
    </source>
</evidence>
<dbReference type="Pfam" id="PF01041">
    <property type="entry name" value="DegT_DnrJ_EryC1"/>
    <property type="match status" value="2"/>
</dbReference>
<dbReference type="GO" id="GO:0008483">
    <property type="term" value="F:transaminase activity"/>
    <property type="evidence" value="ECO:0007669"/>
    <property type="project" value="TreeGrafter"/>
</dbReference>
<dbReference type="GO" id="GO:0030170">
    <property type="term" value="F:pyridoxal phosphate binding"/>
    <property type="evidence" value="ECO:0007669"/>
    <property type="project" value="TreeGrafter"/>
</dbReference>
<proteinExistence type="inferred from homology"/>
<feature type="modified residue" description="N6-(pyridoxal phosphate)lysine" evidence="2">
    <location>
        <position position="173"/>
    </location>
</feature>
<dbReference type="Proteomes" id="UP000176389">
    <property type="component" value="Unassembled WGS sequence"/>
</dbReference>
<name>A0A1G1WG81_9BACT</name>
<dbReference type="InterPro" id="IPR015424">
    <property type="entry name" value="PyrdxlP-dep_Trfase"/>
</dbReference>